<name>A0A0C2CVM9_9BACT</name>
<reference evidence="1 2" key="1">
    <citation type="submission" date="2014-12" db="EMBL/GenBank/DDBJ databases">
        <title>Genome assembly of Enhygromyxa salina DSM 15201.</title>
        <authorList>
            <person name="Sharma G."/>
            <person name="Subramanian S."/>
        </authorList>
    </citation>
    <scope>NUCLEOTIDE SEQUENCE [LARGE SCALE GENOMIC DNA]</scope>
    <source>
        <strain evidence="1 2">DSM 15201</strain>
    </source>
</reference>
<proteinExistence type="predicted"/>
<evidence type="ECO:0000313" key="2">
    <source>
        <dbReference type="Proteomes" id="UP000031599"/>
    </source>
</evidence>
<protein>
    <submittedName>
        <fullName evidence="1">Uncharacterized protein</fullName>
    </submittedName>
</protein>
<dbReference type="Proteomes" id="UP000031599">
    <property type="component" value="Unassembled WGS sequence"/>
</dbReference>
<comment type="caution">
    <text evidence="1">The sequence shown here is derived from an EMBL/GenBank/DDBJ whole genome shotgun (WGS) entry which is preliminary data.</text>
</comment>
<gene>
    <name evidence="1" type="ORF">DB30_05836</name>
</gene>
<accession>A0A0C2CVM9</accession>
<organism evidence="1 2">
    <name type="scientific">Enhygromyxa salina</name>
    <dbReference type="NCBI Taxonomy" id="215803"/>
    <lineage>
        <taxon>Bacteria</taxon>
        <taxon>Pseudomonadati</taxon>
        <taxon>Myxococcota</taxon>
        <taxon>Polyangia</taxon>
        <taxon>Nannocystales</taxon>
        <taxon>Nannocystaceae</taxon>
        <taxon>Enhygromyxa</taxon>
    </lineage>
</organism>
<dbReference type="EMBL" id="JMCC02000059">
    <property type="protein sequence ID" value="KIG15136.1"/>
    <property type="molecule type" value="Genomic_DNA"/>
</dbReference>
<sequence length="108" mass="11346">MITMLVAVSALSLAACDKKEEAAGDKKDKAAEDKPSLILTNDTDVCRKALKCCEAMVEAEKGKLTPEDINLSCSGVGMANDDNMCKEFSKGFAMALEAGGKPVPDACK</sequence>
<evidence type="ECO:0000313" key="1">
    <source>
        <dbReference type="EMBL" id="KIG15136.1"/>
    </source>
</evidence>
<dbReference type="AlphaFoldDB" id="A0A0C2CVM9"/>